<feature type="region of interest" description="Disordered" evidence="5">
    <location>
        <begin position="1408"/>
        <end position="1430"/>
    </location>
</feature>
<proteinExistence type="predicted"/>
<dbReference type="GO" id="GO:0017056">
    <property type="term" value="F:structural constituent of nuclear pore"/>
    <property type="evidence" value="ECO:0007669"/>
    <property type="project" value="TreeGrafter"/>
</dbReference>
<dbReference type="FunCoup" id="A0A409XQ56">
    <property type="interactions" value="590"/>
</dbReference>
<dbReference type="OrthoDB" id="343070at2759"/>
<dbReference type="Pfam" id="PF25785">
    <property type="entry name" value="TPR"/>
    <property type="match status" value="1"/>
</dbReference>
<keyword evidence="2 4" id="KW-0175">Coiled coil</keyword>
<feature type="region of interest" description="Disordered" evidence="5">
    <location>
        <begin position="1"/>
        <end position="26"/>
    </location>
</feature>
<feature type="region of interest" description="Disordered" evidence="5">
    <location>
        <begin position="955"/>
        <end position="976"/>
    </location>
</feature>
<evidence type="ECO:0000256" key="1">
    <source>
        <dbReference type="ARBA" id="ARBA00004123"/>
    </source>
</evidence>
<feature type="compositionally biased region" description="Low complexity" evidence="5">
    <location>
        <begin position="137"/>
        <end position="149"/>
    </location>
</feature>
<feature type="compositionally biased region" description="Low complexity" evidence="5">
    <location>
        <begin position="1762"/>
        <end position="1776"/>
    </location>
</feature>
<evidence type="ECO:0000256" key="3">
    <source>
        <dbReference type="ARBA" id="ARBA00023242"/>
    </source>
</evidence>
<dbReference type="SUPFAM" id="SSF90257">
    <property type="entry name" value="Myosin rod fragments"/>
    <property type="match status" value="1"/>
</dbReference>
<dbReference type="InterPro" id="IPR057974">
    <property type="entry name" value="NUA/TPR/MLP1-2-like_dom"/>
</dbReference>
<protein>
    <submittedName>
        <fullName evidence="9">Uncharacterized protein</fullName>
    </submittedName>
</protein>
<evidence type="ECO:0000313" key="10">
    <source>
        <dbReference type="Proteomes" id="UP000283269"/>
    </source>
</evidence>
<dbReference type="EMBL" id="NHYD01000963">
    <property type="protein sequence ID" value="PPQ92847.1"/>
    <property type="molecule type" value="Genomic_DNA"/>
</dbReference>
<feature type="compositionally biased region" description="Pro residues" evidence="5">
    <location>
        <begin position="1745"/>
        <end position="1759"/>
    </location>
</feature>
<feature type="compositionally biased region" description="Basic and acidic residues" evidence="5">
    <location>
        <begin position="1093"/>
        <end position="1117"/>
    </location>
</feature>
<feature type="coiled-coil region" evidence="4">
    <location>
        <begin position="1257"/>
        <end position="1388"/>
    </location>
</feature>
<evidence type="ECO:0000313" key="9">
    <source>
        <dbReference type="EMBL" id="PPQ92847.1"/>
    </source>
</evidence>
<dbReference type="PANTHER" id="PTHR18898:SF2">
    <property type="entry name" value="NUCLEOPROTEIN TPR"/>
    <property type="match status" value="1"/>
</dbReference>
<evidence type="ECO:0000259" key="8">
    <source>
        <dbReference type="Pfam" id="PF25785"/>
    </source>
</evidence>
<reference evidence="9 10" key="1">
    <citation type="journal article" date="2018" name="Evol. Lett.">
        <title>Horizontal gene cluster transfer increased hallucinogenic mushroom diversity.</title>
        <authorList>
            <person name="Reynolds H.T."/>
            <person name="Vijayakumar V."/>
            <person name="Gluck-Thaler E."/>
            <person name="Korotkin H.B."/>
            <person name="Matheny P.B."/>
            <person name="Slot J.C."/>
        </authorList>
    </citation>
    <scope>NUCLEOTIDE SEQUENCE [LARGE SCALE GENOMIC DNA]</scope>
    <source>
        <strain evidence="9 10">2631</strain>
    </source>
</reference>
<feature type="compositionally biased region" description="Gly residues" evidence="5">
    <location>
        <begin position="1791"/>
        <end position="1813"/>
    </location>
</feature>
<feature type="region of interest" description="Disordered" evidence="5">
    <location>
        <begin position="1091"/>
        <end position="1117"/>
    </location>
</feature>
<dbReference type="Pfam" id="PF07926">
    <property type="entry name" value="TPR_MLP1_2"/>
    <property type="match status" value="1"/>
</dbReference>
<dbReference type="GO" id="GO:0006406">
    <property type="term" value="P:mRNA export from nucleus"/>
    <property type="evidence" value="ECO:0007669"/>
    <property type="project" value="TreeGrafter"/>
</dbReference>
<dbReference type="GO" id="GO:0005643">
    <property type="term" value="C:nuclear pore"/>
    <property type="evidence" value="ECO:0007669"/>
    <property type="project" value="TreeGrafter"/>
</dbReference>
<dbReference type="InterPro" id="IPR012929">
    <property type="entry name" value="Nucleoprot-TPR/MLP1-2_dom"/>
</dbReference>
<feature type="coiled-coil region" evidence="4">
    <location>
        <begin position="1442"/>
        <end position="1476"/>
    </location>
</feature>
<feature type="coiled-coil region" evidence="4">
    <location>
        <begin position="1032"/>
        <end position="1069"/>
    </location>
</feature>
<keyword evidence="3" id="KW-0539">Nucleus</keyword>
<dbReference type="STRING" id="93625.A0A409XQ56"/>
<dbReference type="Pfam" id="PF25481">
    <property type="entry name" value="Nucleoprot-TPR"/>
    <property type="match status" value="1"/>
</dbReference>
<name>A0A409XQ56_PSICY</name>
<feature type="coiled-coil region" evidence="4">
    <location>
        <begin position="295"/>
        <end position="393"/>
    </location>
</feature>
<feature type="compositionally biased region" description="Pro residues" evidence="5">
    <location>
        <begin position="1718"/>
        <end position="1731"/>
    </location>
</feature>
<dbReference type="InParanoid" id="A0A409XQ56"/>
<gene>
    <name evidence="9" type="ORF">CVT25_004335</name>
</gene>
<accession>A0A409XQ56</accession>
<keyword evidence="10" id="KW-1185">Reference proteome</keyword>
<evidence type="ECO:0000259" key="7">
    <source>
        <dbReference type="Pfam" id="PF25481"/>
    </source>
</evidence>
<evidence type="ECO:0000256" key="4">
    <source>
        <dbReference type="SAM" id="Coils"/>
    </source>
</evidence>
<feature type="region of interest" description="Disordered" evidence="5">
    <location>
        <begin position="1715"/>
        <end position="1880"/>
    </location>
</feature>
<feature type="coiled-coil region" evidence="4">
    <location>
        <begin position="605"/>
        <end position="651"/>
    </location>
</feature>
<feature type="coiled-coil region" evidence="4">
    <location>
        <begin position="482"/>
        <end position="551"/>
    </location>
</feature>
<comment type="subcellular location">
    <subcellularLocation>
        <location evidence="1">Nucleus</location>
    </subcellularLocation>
</comment>
<feature type="coiled-coil region" evidence="4">
    <location>
        <begin position="740"/>
        <end position="823"/>
    </location>
</feature>
<feature type="region of interest" description="Disordered" evidence="5">
    <location>
        <begin position="137"/>
        <end position="158"/>
    </location>
</feature>
<comment type="caution">
    <text evidence="9">The sequence shown here is derived from an EMBL/GenBank/DDBJ whole genome shotgun (WGS) entry which is preliminary data.</text>
</comment>
<sequence length="1880" mass="210103">MMKTRRKSKAAAAEQSSDGPEVPQTLSVVLPDDIDEDTLSDILPDINLTTLSNEDVVNLYRVLITHVVNLDSTERERDEAKADLERKDVELDQALQDKESSSKDLESSIENAHEELEKLKEENSKLVEEKAALQTQLATLSSTQSSSSTEVTNLKRRVDDTEREKRELVGVISRLKDESSQRDEEIQTLRANLKEARQEHQVLEGQVRELRSSETATKFKIDSLTQQLQLAQAEAERANTELTTKTDEFAKYRRTKHAEIATLQASYDSTTQSQSSLEASFKALQSSHTSQGHQLSQALNKVQTLTGQLAEQEARYSNEADGLKRLVAMMEEREKQAKDIVENIEREWATVGEKAEKREFKLREETERERRRREEAEKRLEELEGVLDRIGKGELPTPGRNAPSTPFRTPGAADLSIDGMMGLSPTVAMASRSQRSGKTFTEVYADYVRLQEDHAKKIAEYDHMDRTLSAVLAQIEERAPILSQQRIEYERLQVEASQLGSQLSQAIADRDYQANLAQEQTQKLNKLTRENQLVEKQLEDLGRQVQALTRELTRRDDPTIPPDADIEALPLASDGDTQALISNNLVVFRSITQLQEQNQRLLRITRDLGEKMESEERDYREAMEKEQAEAIREAHEAMQDLAAQLERQKKSSDGIIQAYVKERDTLKAMLLRQEKATGSRVMAITNGDSSHVPETELAKELEEIQSQFEAYKTETNVDSGRLRDELTNSQRELNSMGASLAKANAKIEYMSGRLRNAEERFEVHNREINDLSRRNSQLHEQNIRFDIECNRISEEYQEALGNLEQFRNDCANLRAEKKIWESVQGRLVEENRSLAMERSHLSDLMSNVQKMHNDLERSGENDRRRLESQLQMLEGQTHDLRAQVVQERDSVRHLTLQKELELKDLQTRLEKKLQECSTTRESLVEAQTSRKHLEEKVNDLVKQLKGNEEKLAVYERRTGPTGPAQPVDQDASREQQLETEVAELRASLKVTEVDLAAARSHRDQYQEISQASEAALSSLNSTFDEYKASSEAQIARQEVSEIKALQERLEQASNELSAIKTQYNDAQKSFELERTAWINDKKTLEDTIVDMSTSEKHSESDRSSREQELRSLEDRAKAAEERYSHEIIAHAESMKLIEGLKKEVSTSHAAAREHLTAAETAQAKLASSENSWRQQKEALDKEVADLNARCHDLSQQNTILHEHLESVSAQATRIRQAADTPVEAAQSDTPVTDNKVSELMSVLTYLRKEKGIVDLQLEMSKRENEVLKSQINRVTQTLEETRATLAEERERAVENTASAAQHAELVERINQLNILRESNATLRAECESASKKARDLDTKLNQLSQELEPAKEQARSAQAELEVTRGQMQRLEQESRRWQERNTQLLSKYDRIDPSEVQALKDEITQLKTASSSSDEKVKEKEAEIATLESSTKNTQGFKAKLGELNSQKSMLTEEKRQLEAKVATLEQENSALKTSKLEAAPASATQAEELQKQNALLKEAWSKAPPAATTDAASTPANWEAEKTQLIQARDEALEKLKKAINESRSIKFQNDKFQARIQDLMKIKAADAEKQAALVTEVEKAKAGLAGGADASAQEELARRHTEELRVLEEQLKAKHEAELKTRIETAVKEALQSQLPPQSTTDPKEQQAAIDAALGKFKKDLEAQHVIEIASAVDRGRMEAATKGKLKDSQLVKAQKRVKDLEAQIQDWQSQGIVLPPPSAPVAVPPTGPNAATSPATTTPAAQPPANAPQPRPVPAGPAANAAAAAANTNAANLPRRPQATNPAMAGALGGRGGAVRGLGRGGPPLGAGRGVPLRTAPVRPPPTAPISGGVSIMGAAKRPREEPTASTEDSLAKRLKPAEPAARSNTPVRRPPGADQ</sequence>
<feature type="domain" description="Nucleoprotein TPR/MPL1" evidence="7">
    <location>
        <begin position="212"/>
        <end position="287"/>
    </location>
</feature>
<evidence type="ECO:0000256" key="5">
    <source>
        <dbReference type="SAM" id="MobiDB-lite"/>
    </source>
</evidence>
<organism evidence="9 10">
    <name type="scientific">Psilocybe cyanescens</name>
    <dbReference type="NCBI Taxonomy" id="93625"/>
    <lineage>
        <taxon>Eukaryota</taxon>
        <taxon>Fungi</taxon>
        <taxon>Dikarya</taxon>
        <taxon>Basidiomycota</taxon>
        <taxon>Agaricomycotina</taxon>
        <taxon>Agaricomycetes</taxon>
        <taxon>Agaricomycetidae</taxon>
        <taxon>Agaricales</taxon>
        <taxon>Agaricineae</taxon>
        <taxon>Strophariaceae</taxon>
        <taxon>Psilocybe</taxon>
    </lineage>
</organism>
<feature type="coiled-coil region" evidence="4">
    <location>
        <begin position="1169"/>
        <end position="1196"/>
    </location>
</feature>
<feature type="domain" description="NUA/TPR/MLP1-2-like" evidence="8">
    <location>
        <begin position="517"/>
        <end position="617"/>
    </location>
</feature>
<feature type="domain" description="Nucleoprotein TPR/MLP1-2" evidence="6">
    <location>
        <begin position="1080"/>
        <end position="1207"/>
    </location>
</feature>
<dbReference type="PANTHER" id="PTHR18898">
    <property type="entry name" value="NUCLEOPROTEIN TPR-RELATED"/>
    <property type="match status" value="1"/>
</dbReference>
<dbReference type="Proteomes" id="UP000283269">
    <property type="component" value="Unassembled WGS sequence"/>
</dbReference>
<evidence type="ECO:0000256" key="2">
    <source>
        <dbReference type="ARBA" id="ARBA00023054"/>
    </source>
</evidence>
<feature type="compositionally biased region" description="Low complexity" evidence="5">
    <location>
        <begin position="1732"/>
        <end position="1744"/>
    </location>
</feature>
<dbReference type="Gene3D" id="1.10.287.1490">
    <property type="match status" value="1"/>
</dbReference>
<feature type="compositionally biased region" description="Basic and acidic residues" evidence="5">
    <location>
        <begin position="1414"/>
        <end position="1424"/>
    </location>
</feature>
<evidence type="ECO:0000259" key="6">
    <source>
        <dbReference type="Pfam" id="PF07926"/>
    </source>
</evidence>
<feature type="coiled-coil region" evidence="4">
    <location>
        <begin position="1593"/>
        <end position="1620"/>
    </location>
</feature>
<dbReference type="GO" id="GO:0006606">
    <property type="term" value="P:protein import into nucleus"/>
    <property type="evidence" value="ECO:0007669"/>
    <property type="project" value="InterPro"/>
</dbReference>
<dbReference type="InterPro" id="IPR057577">
    <property type="entry name" value="Nucleoprot-TPR/MLP1_dom"/>
</dbReference>